<dbReference type="Pfam" id="PF13245">
    <property type="entry name" value="AAA_19"/>
    <property type="match status" value="1"/>
</dbReference>
<dbReference type="SUPFAM" id="SSF52540">
    <property type="entry name" value="P-loop containing nucleoside triphosphate hydrolases"/>
    <property type="match status" value="2"/>
</dbReference>
<dbReference type="EMBL" id="LAZR01035844">
    <property type="protein sequence ID" value="KKL26425.1"/>
    <property type="molecule type" value="Genomic_DNA"/>
</dbReference>
<dbReference type="GO" id="GO:0005524">
    <property type="term" value="F:ATP binding"/>
    <property type="evidence" value="ECO:0007669"/>
    <property type="project" value="UniProtKB-KW"/>
</dbReference>
<sequence length="494" mass="55554">CLISAAGTGKTTVTKQIVKELENFVPTIDINRAKLNKEKDIPPEYNVAICFCAFTGRAVQQMKRPLPRAYHPLCNTIHATLGYAPVYETYYDDKERIYKEKMIFRPTFTASNKLPFKICIVDEAGMVPIRLWNELIAALPSDVKIILIGDINQLPPVQGRSVLGFAMLNWPTYTLEHIHRQAAGNPIIANAHNILRGLYPAKDPKKFAMLGLPDGSIAAQNKLIGVIQQLHKRDLFDPFLDALIVPQNTDNLGQIALNERLVQYFNKPREVEGILVNRRYIITAGYIHVAFAVGDKVMLLQNDRARELTNGMIGRVVSINVNGRYDGNKSDHSQVKFDGDIDMDLSKINDATTLVEEKTEDISQRQASHIMVVEFGDADRGMEVTFATAGQFKIVTLAYAFTCHKSQGGEYRNVVICIHASNIRMLTREWLYTAVTRARERVILLANDRGLAQAINVQRIKGRTVAEKAKQFLELQDRKDTALPILPEPELMEV</sequence>
<dbReference type="AlphaFoldDB" id="A0A0F9BWW6"/>
<protein>
    <recommendedName>
        <fullName evidence="3">UvrD-like helicase C-terminal domain-containing protein</fullName>
    </recommendedName>
</protein>
<dbReference type="CDD" id="cd18809">
    <property type="entry name" value="SF1_C_RecD"/>
    <property type="match status" value="1"/>
</dbReference>
<name>A0A0F9BWW6_9ZZZZ</name>
<dbReference type="InterPro" id="IPR027785">
    <property type="entry name" value="UvrD-like_helicase_C"/>
</dbReference>
<evidence type="ECO:0000313" key="4">
    <source>
        <dbReference type="EMBL" id="KKL26425.1"/>
    </source>
</evidence>
<dbReference type="InterPro" id="IPR027417">
    <property type="entry name" value="P-loop_NTPase"/>
</dbReference>
<evidence type="ECO:0000259" key="3">
    <source>
        <dbReference type="Pfam" id="PF13538"/>
    </source>
</evidence>
<gene>
    <name evidence="4" type="ORF">LCGC14_2395410</name>
</gene>
<dbReference type="GO" id="GO:0003678">
    <property type="term" value="F:DNA helicase activity"/>
    <property type="evidence" value="ECO:0007669"/>
    <property type="project" value="UniProtKB-ARBA"/>
</dbReference>
<dbReference type="PANTHER" id="PTHR43788">
    <property type="entry name" value="DNA2/NAM7 HELICASE FAMILY MEMBER"/>
    <property type="match status" value="1"/>
</dbReference>
<dbReference type="PANTHER" id="PTHR43788:SF6">
    <property type="entry name" value="DNA HELICASE B"/>
    <property type="match status" value="1"/>
</dbReference>
<evidence type="ECO:0000256" key="2">
    <source>
        <dbReference type="ARBA" id="ARBA00022840"/>
    </source>
</evidence>
<reference evidence="4" key="1">
    <citation type="journal article" date="2015" name="Nature">
        <title>Complex archaea that bridge the gap between prokaryotes and eukaryotes.</title>
        <authorList>
            <person name="Spang A."/>
            <person name="Saw J.H."/>
            <person name="Jorgensen S.L."/>
            <person name="Zaremba-Niedzwiedzka K."/>
            <person name="Martijn J."/>
            <person name="Lind A.E."/>
            <person name="van Eijk R."/>
            <person name="Schleper C."/>
            <person name="Guy L."/>
            <person name="Ettema T.J."/>
        </authorList>
    </citation>
    <scope>NUCLEOTIDE SEQUENCE</scope>
</reference>
<dbReference type="InterPro" id="IPR050534">
    <property type="entry name" value="Coronavir_polyprotein_1ab"/>
</dbReference>
<keyword evidence="2" id="KW-0067">ATP-binding</keyword>
<dbReference type="Gene3D" id="3.40.50.300">
    <property type="entry name" value="P-loop containing nucleotide triphosphate hydrolases"/>
    <property type="match status" value="2"/>
</dbReference>
<dbReference type="Pfam" id="PF13538">
    <property type="entry name" value="UvrD_C_2"/>
    <property type="match status" value="1"/>
</dbReference>
<evidence type="ECO:0000256" key="1">
    <source>
        <dbReference type="ARBA" id="ARBA00022741"/>
    </source>
</evidence>
<feature type="non-terminal residue" evidence="4">
    <location>
        <position position="1"/>
    </location>
</feature>
<proteinExistence type="predicted"/>
<keyword evidence="1" id="KW-0547">Nucleotide-binding</keyword>
<organism evidence="4">
    <name type="scientific">marine sediment metagenome</name>
    <dbReference type="NCBI Taxonomy" id="412755"/>
    <lineage>
        <taxon>unclassified sequences</taxon>
        <taxon>metagenomes</taxon>
        <taxon>ecological metagenomes</taxon>
    </lineage>
</organism>
<accession>A0A0F9BWW6</accession>
<feature type="domain" description="UvrD-like helicase C-terminal" evidence="3">
    <location>
        <begin position="397"/>
        <end position="445"/>
    </location>
</feature>
<comment type="caution">
    <text evidence="4">The sequence shown here is derived from an EMBL/GenBank/DDBJ whole genome shotgun (WGS) entry which is preliminary data.</text>
</comment>
<dbReference type="Gene3D" id="2.30.30.940">
    <property type="match status" value="1"/>
</dbReference>